<reference evidence="6" key="1">
    <citation type="submission" date="2021-07" db="EMBL/GenBank/DDBJ databases">
        <title>Candidatus Kaistella beijingensis sp. nov. isolated from a municipal wastewater treatment plant is involved in sludge foaming.</title>
        <authorList>
            <person name="Song Y."/>
            <person name="Liu S.-J."/>
        </authorList>
    </citation>
    <scope>NUCLEOTIDE SEQUENCE</scope>
    <source>
        <strain evidence="6">DSM 43998</strain>
    </source>
</reference>
<evidence type="ECO:0000256" key="3">
    <source>
        <dbReference type="ARBA" id="ARBA00022777"/>
    </source>
</evidence>
<keyword evidence="7" id="KW-1185">Reference proteome</keyword>
<sequence>MTLPERYHGVWLRDLRVGTLIQRGDYTRFVLSDSYLADVDRPVLGLRYEQDLTAAHSAALRLPPWFSNLLPEGRLRDWIAAERGVSAQREMELLTQVGHDLPGAVRVRPVESAAASGEWPEEFVDEPSSGSAEHRLRFSLAGVALKFSMLADGDRLTLPAVDERGDWIVKLPDRVYPDVPRNELTMMRLAAAVGIETPAVRLVHRDEVSGLPERVWPDTEQWAYAVERFDRTAEGDLVHIEDLAQVRNFYPDDKYLGSYETVGALFYRGHDAASLREFARRLTLDILISNGDAHLKNWSLIYRDERIPQISPAYDLVSTRYYMGEEELGLRFGATKHFDRVRLTDFDRLERRLGVELGLADVGRETIERVLARWPEVGESLRQNAALHADVTAGIHDRAVSLRASR</sequence>
<evidence type="ECO:0000259" key="4">
    <source>
        <dbReference type="Pfam" id="PF07804"/>
    </source>
</evidence>
<dbReference type="NCBIfam" id="TIGR03071">
    <property type="entry name" value="couple_hipA"/>
    <property type="match status" value="1"/>
</dbReference>
<gene>
    <name evidence="6" type="ORF">KV203_17130</name>
</gene>
<evidence type="ECO:0000256" key="1">
    <source>
        <dbReference type="ARBA" id="ARBA00010164"/>
    </source>
</evidence>
<evidence type="ECO:0000313" key="6">
    <source>
        <dbReference type="EMBL" id="QXQ13520.1"/>
    </source>
</evidence>
<dbReference type="InterPro" id="IPR012893">
    <property type="entry name" value="HipA-like_C"/>
</dbReference>
<dbReference type="InterPro" id="IPR017508">
    <property type="entry name" value="HipA_N1"/>
</dbReference>
<dbReference type="Proteomes" id="UP000887023">
    <property type="component" value="Chromosome"/>
</dbReference>
<name>A0ABX8SAC4_9ACTN</name>
<protein>
    <submittedName>
        <fullName evidence="6">Type II toxin-antitoxin system HipA family toxin</fullName>
    </submittedName>
</protein>
<evidence type="ECO:0000259" key="5">
    <source>
        <dbReference type="Pfam" id="PF13657"/>
    </source>
</evidence>
<feature type="domain" description="HipA N-terminal subdomain 1" evidence="5">
    <location>
        <begin position="10"/>
        <end position="107"/>
    </location>
</feature>
<feature type="domain" description="HipA-like C-terminal" evidence="4">
    <location>
        <begin position="138"/>
        <end position="374"/>
    </location>
</feature>
<dbReference type="PANTHER" id="PTHR37419:SF1">
    <property type="entry name" value="SERINE_THREONINE-PROTEIN KINASE TOXIN HIPA"/>
    <property type="match status" value="1"/>
</dbReference>
<comment type="similarity">
    <text evidence="1">Belongs to the HipA Ser/Thr kinase family.</text>
</comment>
<dbReference type="InterPro" id="IPR052028">
    <property type="entry name" value="HipA_Ser/Thr_kinase"/>
</dbReference>
<organism evidence="6 7">
    <name type="scientific">Skermania pinensis</name>
    <dbReference type="NCBI Taxonomy" id="39122"/>
    <lineage>
        <taxon>Bacteria</taxon>
        <taxon>Bacillati</taxon>
        <taxon>Actinomycetota</taxon>
        <taxon>Actinomycetes</taxon>
        <taxon>Mycobacteriales</taxon>
        <taxon>Gordoniaceae</taxon>
        <taxon>Skermania</taxon>
    </lineage>
</organism>
<accession>A0ABX8SAC4</accession>
<dbReference type="Gene3D" id="1.10.1070.20">
    <property type="match status" value="1"/>
</dbReference>
<evidence type="ECO:0000313" key="7">
    <source>
        <dbReference type="Proteomes" id="UP000887023"/>
    </source>
</evidence>
<keyword evidence="2" id="KW-0808">Transferase</keyword>
<keyword evidence="3" id="KW-0418">Kinase</keyword>
<dbReference type="Pfam" id="PF13657">
    <property type="entry name" value="Couple_hipA"/>
    <property type="match status" value="1"/>
</dbReference>
<dbReference type="Pfam" id="PF07804">
    <property type="entry name" value="HipA_C"/>
    <property type="match status" value="1"/>
</dbReference>
<dbReference type="EMBL" id="CP079105">
    <property type="protein sequence ID" value="QXQ13520.1"/>
    <property type="molecule type" value="Genomic_DNA"/>
</dbReference>
<evidence type="ECO:0000256" key="2">
    <source>
        <dbReference type="ARBA" id="ARBA00022679"/>
    </source>
</evidence>
<proteinExistence type="inferred from homology"/>
<dbReference type="PANTHER" id="PTHR37419">
    <property type="entry name" value="SERINE/THREONINE-PROTEIN KINASE TOXIN HIPA"/>
    <property type="match status" value="1"/>
</dbReference>
<dbReference type="RefSeq" id="WP_066474221.1">
    <property type="nucleotide sequence ID" value="NZ_CBCRUZ010000007.1"/>
</dbReference>